<dbReference type="PRINTS" id="PR00038">
    <property type="entry name" value="HTHLUXR"/>
</dbReference>
<dbReference type="Proteomes" id="UP000419743">
    <property type="component" value="Unassembled WGS sequence"/>
</dbReference>
<evidence type="ECO:0000256" key="1">
    <source>
        <dbReference type="ARBA" id="ARBA00023015"/>
    </source>
</evidence>
<dbReference type="PANTHER" id="PTHR44688">
    <property type="entry name" value="DNA-BINDING TRANSCRIPTIONAL ACTIVATOR DEVR_DOSR"/>
    <property type="match status" value="1"/>
</dbReference>
<dbReference type="GO" id="GO:0006355">
    <property type="term" value="P:regulation of DNA-templated transcription"/>
    <property type="evidence" value="ECO:0007669"/>
    <property type="project" value="InterPro"/>
</dbReference>
<dbReference type="SUPFAM" id="SSF46894">
    <property type="entry name" value="C-terminal effector domain of the bipartite response regulators"/>
    <property type="match status" value="1"/>
</dbReference>
<organism evidence="5 6">
    <name type="scientific">Occultella aeris</name>
    <dbReference type="NCBI Taxonomy" id="2761496"/>
    <lineage>
        <taxon>Bacteria</taxon>
        <taxon>Bacillati</taxon>
        <taxon>Actinomycetota</taxon>
        <taxon>Actinomycetes</taxon>
        <taxon>Micrococcales</taxon>
        <taxon>Ruaniaceae</taxon>
        <taxon>Occultella</taxon>
    </lineage>
</organism>
<dbReference type="InterPro" id="IPR036388">
    <property type="entry name" value="WH-like_DNA-bd_sf"/>
</dbReference>
<evidence type="ECO:0000313" key="5">
    <source>
        <dbReference type="EMBL" id="VZO35158.1"/>
    </source>
</evidence>
<gene>
    <name evidence="5" type="primary">vraR_2</name>
    <name evidence="5" type="ORF">HALOF300_00384</name>
</gene>
<dbReference type="CDD" id="cd06170">
    <property type="entry name" value="LuxR_C_like"/>
    <property type="match status" value="1"/>
</dbReference>
<dbReference type="AlphaFoldDB" id="A0A7M4DE44"/>
<dbReference type="PANTHER" id="PTHR44688:SF16">
    <property type="entry name" value="DNA-BINDING TRANSCRIPTIONAL ACTIVATOR DEVR_DOSR"/>
    <property type="match status" value="1"/>
</dbReference>
<comment type="caution">
    <text evidence="5">The sequence shown here is derived from an EMBL/GenBank/DDBJ whole genome shotgun (WGS) entry which is preliminary data.</text>
</comment>
<dbReference type="PROSITE" id="PS50043">
    <property type="entry name" value="HTH_LUXR_2"/>
    <property type="match status" value="1"/>
</dbReference>
<proteinExistence type="predicted"/>
<dbReference type="Gene3D" id="1.10.10.10">
    <property type="entry name" value="Winged helix-like DNA-binding domain superfamily/Winged helix DNA-binding domain"/>
    <property type="match status" value="1"/>
</dbReference>
<dbReference type="EMBL" id="CACRYJ010000006">
    <property type="protein sequence ID" value="VZO35158.1"/>
    <property type="molecule type" value="Genomic_DNA"/>
</dbReference>
<evidence type="ECO:0000313" key="6">
    <source>
        <dbReference type="Proteomes" id="UP000419743"/>
    </source>
</evidence>
<dbReference type="PROSITE" id="PS00622">
    <property type="entry name" value="HTH_LUXR_1"/>
    <property type="match status" value="1"/>
</dbReference>
<keyword evidence="3" id="KW-0804">Transcription</keyword>
<dbReference type="InterPro" id="IPR011990">
    <property type="entry name" value="TPR-like_helical_dom_sf"/>
</dbReference>
<evidence type="ECO:0000256" key="2">
    <source>
        <dbReference type="ARBA" id="ARBA00023125"/>
    </source>
</evidence>
<protein>
    <submittedName>
        <fullName evidence="5">Response regulator protein VraR</fullName>
    </submittedName>
</protein>
<keyword evidence="1" id="KW-0805">Transcription regulation</keyword>
<dbReference type="SUPFAM" id="SSF48452">
    <property type="entry name" value="TPR-like"/>
    <property type="match status" value="2"/>
</dbReference>
<dbReference type="InterPro" id="IPR016032">
    <property type="entry name" value="Sig_transdc_resp-reg_C-effctor"/>
</dbReference>
<evidence type="ECO:0000256" key="3">
    <source>
        <dbReference type="ARBA" id="ARBA00023163"/>
    </source>
</evidence>
<dbReference type="InterPro" id="IPR000792">
    <property type="entry name" value="Tscrpt_reg_LuxR_C"/>
</dbReference>
<name>A0A7M4DE44_9MICO</name>
<dbReference type="RefSeq" id="WP_156738950.1">
    <property type="nucleotide sequence ID" value="NZ_CACRYJ010000006.1"/>
</dbReference>
<dbReference type="SMART" id="SM00421">
    <property type="entry name" value="HTH_LUXR"/>
    <property type="match status" value="1"/>
</dbReference>
<feature type="domain" description="HTH luxR-type" evidence="4">
    <location>
        <begin position="485"/>
        <end position="550"/>
    </location>
</feature>
<sequence length="559" mass="58531">MSAPTTEPLETGRTLFQRRAWAGALRALRQADDAAPLESADLDRLAKSAYLSGHEPESIAAFTSAFQLDVDTDPRAAARTAFWLGFVLTQAGRWSEAGAWLERGSAVLDRAGLDGPERGLLLVPLGLQRAFSGDGEGSARLFARALDLGREHRDPDLLALARLGTGRAALMPGMATTAEAVAAVGHLDEVMLAVTAGEVTEMIAGLAYCAVIDACRILLDVRRAQEWTAALTRWCEDQPELVPYRGQCLVHRAQVLQLHGSWADAAVQARLARDRLSDPPGQAAAGDAWYQEGELHRLGGDWATAEEDYRRANTFGRQPQPGHALLLLASGQGAAAAGTIARILDETVDPFARPLLLAAQVTIAGALGDAAAVRSAADELVSLSGQRPCQYLAALAGHAVGAAALAEGDAASALPPLRAALSVWASLDAPYEQACTRELIGLACHVLADGAGAALELGSAEEMFTRLGAGPDAARVGALLRPEAAVPSSHPLSVRETEVLKLISAGLTNRAIATALHLSEKTVARHVGNILTKLDLPSRSAATAWAYEHGVIRAGAAPG</sequence>
<accession>A0A7M4DE44</accession>
<dbReference type="Pfam" id="PF00196">
    <property type="entry name" value="GerE"/>
    <property type="match status" value="1"/>
</dbReference>
<dbReference type="GO" id="GO:0003677">
    <property type="term" value="F:DNA binding"/>
    <property type="evidence" value="ECO:0007669"/>
    <property type="project" value="UniProtKB-KW"/>
</dbReference>
<evidence type="ECO:0000259" key="4">
    <source>
        <dbReference type="PROSITE" id="PS50043"/>
    </source>
</evidence>
<keyword evidence="6" id="KW-1185">Reference proteome</keyword>
<reference evidence="5 6" key="1">
    <citation type="submission" date="2019-11" db="EMBL/GenBank/DDBJ databases">
        <authorList>
            <person name="Criscuolo A."/>
        </authorList>
    </citation>
    <scope>NUCLEOTIDE SEQUENCE [LARGE SCALE GENOMIC DNA]</scope>
    <source>
        <strain evidence="5">CIP111667</strain>
    </source>
</reference>
<dbReference type="Gene3D" id="1.25.40.10">
    <property type="entry name" value="Tetratricopeptide repeat domain"/>
    <property type="match status" value="2"/>
</dbReference>
<keyword evidence="2" id="KW-0238">DNA-binding</keyword>